<keyword evidence="1" id="KW-0812">Transmembrane</keyword>
<dbReference type="Proteomes" id="UP000310597">
    <property type="component" value="Unassembled WGS sequence"/>
</dbReference>
<dbReference type="EMBL" id="SWJZ01000058">
    <property type="protein sequence ID" value="TKD17607.1"/>
    <property type="molecule type" value="Genomic_DNA"/>
</dbReference>
<reference evidence="2 3" key="1">
    <citation type="submission" date="2019-04" db="EMBL/GenBank/DDBJ databases">
        <title>Draft Whole-Genome sequence of the purple photosynthetic bacterium Rhodobacter capsulatus SP108 with an indigenous class A beta-lactamase.</title>
        <authorList>
            <person name="Robertson S."/>
            <person name="Meyer T.E."/>
            <person name="Kyndt J.A."/>
        </authorList>
    </citation>
    <scope>NUCLEOTIDE SEQUENCE [LARGE SCALE GENOMIC DNA]</scope>
    <source>
        <strain evidence="2 3">SP108</strain>
    </source>
</reference>
<sequence>MIDMDFRMFGLFSKVLFFGIVGYAGYVAYDLHRAGYFELPDIPDGSYPISFTSGFRAIVHGVDATEEVMYDAPKWFRRLNSAVPERRFLGIPANVAPWFASSWSNCYPPTAEERDGYYASLPEETQKNLEHARLDGVCVIEVDGDKMLRGLIFSVPRV</sequence>
<name>A0A4U1JNS3_RHOCA</name>
<evidence type="ECO:0000256" key="1">
    <source>
        <dbReference type="SAM" id="Phobius"/>
    </source>
</evidence>
<accession>A0A4U1JNS3</accession>
<dbReference type="AlphaFoldDB" id="A0A4U1JNS3"/>
<protein>
    <submittedName>
        <fullName evidence="2">Uncharacterized protein</fullName>
    </submittedName>
</protein>
<keyword evidence="1" id="KW-0472">Membrane</keyword>
<organism evidence="2 3">
    <name type="scientific">Rhodobacter capsulatus</name>
    <name type="common">Rhodopseudomonas capsulata</name>
    <dbReference type="NCBI Taxonomy" id="1061"/>
    <lineage>
        <taxon>Bacteria</taxon>
        <taxon>Pseudomonadati</taxon>
        <taxon>Pseudomonadota</taxon>
        <taxon>Alphaproteobacteria</taxon>
        <taxon>Rhodobacterales</taxon>
        <taxon>Rhodobacter group</taxon>
        <taxon>Rhodobacter</taxon>
    </lineage>
</organism>
<keyword evidence="1" id="KW-1133">Transmembrane helix</keyword>
<comment type="caution">
    <text evidence="2">The sequence shown here is derived from an EMBL/GenBank/DDBJ whole genome shotgun (WGS) entry which is preliminary data.</text>
</comment>
<evidence type="ECO:0000313" key="2">
    <source>
        <dbReference type="EMBL" id="TKD17607.1"/>
    </source>
</evidence>
<dbReference type="OrthoDB" id="7858320at2"/>
<dbReference type="RefSeq" id="WP_136907523.1">
    <property type="nucleotide sequence ID" value="NZ_SWJZ01000058.1"/>
</dbReference>
<feature type="transmembrane region" description="Helical" evidence="1">
    <location>
        <begin position="6"/>
        <end position="29"/>
    </location>
</feature>
<gene>
    <name evidence="2" type="ORF">FBT96_13555</name>
</gene>
<proteinExistence type="predicted"/>
<evidence type="ECO:0000313" key="3">
    <source>
        <dbReference type="Proteomes" id="UP000310597"/>
    </source>
</evidence>